<sequence>MEAYCQTAHVAPPTFVAPASQQASKQASRCRLPDDAGGAGTGMPLHALPISGRLRISASTCIRHAPTVLVFYSLIHPSIPSFSQSIVNGTSLWLLTCAEPRATSSRRQHRHRYMR</sequence>
<name>A0A9W4UJ62_9PLEO</name>
<reference evidence="2" key="1">
    <citation type="submission" date="2023-01" db="EMBL/GenBank/DDBJ databases">
        <authorList>
            <person name="Van Ghelder C."/>
            <person name="Rancurel C."/>
        </authorList>
    </citation>
    <scope>NUCLEOTIDE SEQUENCE</scope>
    <source>
        <strain evidence="2">CNCM I-4278</strain>
    </source>
</reference>
<proteinExistence type="predicted"/>
<organism evidence="2 3">
    <name type="scientific">Periconia digitata</name>
    <dbReference type="NCBI Taxonomy" id="1303443"/>
    <lineage>
        <taxon>Eukaryota</taxon>
        <taxon>Fungi</taxon>
        <taxon>Dikarya</taxon>
        <taxon>Ascomycota</taxon>
        <taxon>Pezizomycotina</taxon>
        <taxon>Dothideomycetes</taxon>
        <taxon>Pleosporomycetidae</taxon>
        <taxon>Pleosporales</taxon>
        <taxon>Massarineae</taxon>
        <taxon>Periconiaceae</taxon>
        <taxon>Periconia</taxon>
    </lineage>
</organism>
<dbReference type="Proteomes" id="UP001152607">
    <property type="component" value="Unassembled WGS sequence"/>
</dbReference>
<comment type="caution">
    <text evidence="2">The sequence shown here is derived from an EMBL/GenBank/DDBJ whole genome shotgun (WGS) entry which is preliminary data.</text>
</comment>
<protein>
    <submittedName>
        <fullName evidence="2">Uncharacterized protein</fullName>
    </submittedName>
</protein>
<gene>
    <name evidence="2" type="ORF">PDIGIT_LOCUS8932</name>
</gene>
<dbReference type="EMBL" id="CAOQHR010000006">
    <property type="protein sequence ID" value="CAI6335846.1"/>
    <property type="molecule type" value="Genomic_DNA"/>
</dbReference>
<accession>A0A9W4UJ62</accession>
<dbReference type="AlphaFoldDB" id="A0A9W4UJ62"/>
<evidence type="ECO:0000256" key="1">
    <source>
        <dbReference type="SAM" id="MobiDB-lite"/>
    </source>
</evidence>
<keyword evidence="3" id="KW-1185">Reference proteome</keyword>
<evidence type="ECO:0000313" key="2">
    <source>
        <dbReference type="EMBL" id="CAI6335846.1"/>
    </source>
</evidence>
<feature type="region of interest" description="Disordered" evidence="1">
    <location>
        <begin position="17"/>
        <end position="36"/>
    </location>
</feature>
<evidence type="ECO:0000313" key="3">
    <source>
        <dbReference type="Proteomes" id="UP001152607"/>
    </source>
</evidence>